<dbReference type="InterPro" id="IPR012347">
    <property type="entry name" value="Ferritin-like"/>
</dbReference>
<evidence type="ECO:0000256" key="1">
    <source>
        <dbReference type="SAM" id="MobiDB-lite"/>
    </source>
</evidence>
<protein>
    <submittedName>
        <fullName evidence="4">Lipoprotein</fullName>
    </submittedName>
</protein>
<feature type="region of interest" description="Disordered" evidence="1">
    <location>
        <begin position="116"/>
        <end position="138"/>
    </location>
</feature>
<dbReference type="PROSITE" id="PS51257">
    <property type="entry name" value="PROKAR_LIPOPROTEIN"/>
    <property type="match status" value="1"/>
</dbReference>
<dbReference type="Pfam" id="PF03713">
    <property type="entry name" value="DUF305"/>
    <property type="match status" value="1"/>
</dbReference>
<evidence type="ECO:0000313" key="5">
    <source>
        <dbReference type="Proteomes" id="UP000631535"/>
    </source>
</evidence>
<feature type="compositionally biased region" description="Basic and acidic residues" evidence="1">
    <location>
        <begin position="191"/>
        <end position="200"/>
    </location>
</feature>
<feature type="region of interest" description="Disordered" evidence="1">
    <location>
        <begin position="179"/>
        <end position="212"/>
    </location>
</feature>
<organism evidence="4 5">
    <name type="scientific">Streptomyces daqingensis</name>
    <dbReference type="NCBI Taxonomy" id="1472640"/>
    <lineage>
        <taxon>Bacteria</taxon>
        <taxon>Bacillati</taxon>
        <taxon>Actinomycetota</taxon>
        <taxon>Actinomycetes</taxon>
        <taxon>Kitasatosporales</taxon>
        <taxon>Streptomycetaceae</taxon>
        <taxon>Streptomyces</taxon>
    </lineage>
</organism>
<dbReference type="InterPro" id="IPR005183">
    <property type="entry name" value="DUF305_CopM-like"/>
</dbReference>
<feature type="compositionally biased region" description="Basic and acidic residues" evidence="1">
    <location>
        <begin position="33"/>
        <end position="48"/>
    </location>
</feature>
<dbReference type="Gene3D" id="1.20.1260.10">
    <property type="match status" value="1"/>
</dbReference>
<reference evidence="5" key="1">
    <citation type="journal article" date="2019" name="Int. J. Syst. Evol. Microbiol.">
        <title>The Global Catalogue of Microorganisms (GCM) 10K type strain sequencing project: providing services to taxonomists for standard genome sequencing and annotation.</title>
        <authorList>
            <consortium name="The Broad Institute Genomics Platform"/>
            <consortium name="The Broad Institute Genome Sequencing Center for Infectious Disease"/>
            <person name="Wu L."/>
            <person name="Ma J."/>
        </authorList>
    </citation>
    <scope>NUCLEOTIDE SEQUENCE [LARGE SCALE GENOMIC DNA]</scope>
    <source>
        <strain evidence="5">CGMCC 4.7178</strain>
    </source>
</reference>
<evidence type="ECO:0000259" key="3">
    <source>
        <dbReference type="Pfam" id="PF03713"/>
    </source>
</evidence>
<name>A0ABQ2MEX4_9ACTN</name>
<evidence type="ECO:0000256" key="2">
    <source>
        <dbReference type="SAM" id="SignalP"/>
    </source>
</evidence>
<evidence type="ECO:0000313" key="4">
    <source>
        <dbReference type="EMBL" id="GGO50863.1"/>
    </source>
</evidence>
<sequence length="212" mass="22552">MKSDHRSVTRAARTAASAVAAALLLAACGAGGHEKTGGGSQHGDHAGSEKGSGSGNAADVAFAQGMIPHHRQALEMSELTPSRASSPEVKSLAAAIRGAQEPEIETLSGWLESWDEKVPPKSSSGHSEHGEHSGHAMPGMMTAEDMEQLKKASGKEFDRKFLKLMIEHHEGAVEMARTEVDKGSYGKAKSMARDIERSQKGEIAQMRKMLKQ</sequence>
<keyword evidence="5" id="KW-1185">Reference proteome</keyword>
<feature type="chain" id="PRO_5047165827" evidence="2">
    <location>
        <begin position="33"/>
        <end position="212"/>
    </location>
</feature>
<keyword evidence="4" id="KW-0449">Lipoprotein</keyword>
<dbReference type="EMBL" id="BMMP01000009">
    <property type="protein sequence ID" value="GGO50863.1"/>
    <property type="molecule type" value="Genomic_DNA"/>
</dbReference>
<comment type="caution">
    <text evidence="4">The sequence shown here is derived from an EMBL/GenBank/DDBJ whole genome shotgun (WGS) entry which is preliminary data.</text>
</comment>
<dbReference type="PANTHER" id="PTHR36933:SF1">
    <property type="entry name" value="SLL0788 PROTEIN"/>
    <property type="match status" value="1"/>
</dbReference>
<feature type="region of interest" description="Disordered" evidence="1">
    <location>
        <begin position="33"/>
        <end position="57"/>
    </location>
</feature>
<dbReference type="Proteomes" id="UP000631535">
    <property type="component" value="Unassembled WGS sequence"/>
</dbReference>
<feature type="signal peptide" evidence="2">
    <location>
        <begin position="1"/>
        <end position="32"/>
    </location>
</feature>
<keyword evidence="2" id="KW-0732">Signal</keyword>
<feature type="domain" description="DUF305" evidence="3">
    <location>
        <begin position="59"/>
        <end position="210"/>
    </location>
</feature>
<gene>
    <name evidence="4" type="ORF">GCM10012287_31600</name>
</gene>
<dbReference type="PANTHER" id="PTHR36933">
    <property type="entry name" value="SLL0788 PROTEIN"/>
    <property type="match status" value="1"/>
</dbReference>
<dbReference type="RefSeq" id="WP_189037762.1">
    <property type="nucleotide sequence ID" value="NZ_BMMP01000009.1"/>
</dbReference>
<accession>A0ABQ2MEX4</accession>
<proteinExistence type="predicted"/>